<dbReference type="AlphaFoldDB" id="A0A7J7NUX5"/>
<comment type="caution">
    <text evidence="1">The sequence shown here is derived from an EMBL/GenBank/DDBJ whole genome shotgun (WGS) entry which is preliminary data.</text>
</comment>
<keyword evidence="2" id="KW-1185">Reference proteome</keyword>
<accession>A0A7J7NUX5</accession>
<organism evidence="1 2">
    <name type="scientific">Kingdonia uniflora</name>
    <dbReference type="NCBI Taxonomy" id="39325"/>
    <lineage>
        <taxon>Eukaryota</taxon>
        <taxon>Viridiplantae</taxon>
        <taxon>Streptophyta</taxon>
        <taxon>Embryophyta</taxon>
        <taxon>Tracheophyta</taxon>
        <taxon>Spermatophyta</taxon>
        <taxon>Magnoliopsida</taxon>
        <taxon>Ranunculales</taxon>
        <taxon>Circaeasteraceae</taxon>
        <taxon>Kingdonia</taxon>
    </lineage>
</organism>
<sequence>VNLSPKKKKLYFRTNQASDVTCYASHSFGRHHFMVYNGTCVRSPGRGVYNWGPGLFKVGSRVRRLVYAPLPSHSLHLVSLFLI</sequence>
<name>A0A7J7NUX5_9MAGN</name>
<proteinExistence type="predicted"/>
<evidence type="ECO:0000313" key="1">
    <source>
        <dbReference type="EMBL" id="KAF6171015.1"/>
    </source>
</evidence>
<dbReference type="Proteomes" id="UP000541444">
    <property type="component" value="Unassembled WGS sequence"/>
</dbReference>
<reference evidence="1 2" key="1">
    <citation type="journal article" date="2020" name="IScience">
        <title>Genome Sequencing of the Endangered Kingdonia uniflora (Circaeasteraceae, Ranunculales) Reveals Potential Mechanisms of Evolutionary Specialization.</title>
        <authorList>
            <person name="Sun Y."/>
            <person name="Deng T."/>
            <person name="Zhang A."/>
            <person name="Moore M.J."/>
            <person name="Landis J.B."/>
            <person name="Lin N."/>
            <person name="Zhang H."/>
            <person name="Zhang X."/>
            <person name="Huang J."/>
            <person name="Zhang X."/>
            <person name="Sun H."/>
            <person name="Wang H."/>
        </authorList>
    </citation>
    <scope>NUCLEOTIDE SEQUENCE [LARGE SCALE GENOMIC DNA]</scope>
    <source>
        <strain evidence="1">TB1705</strain>
        <tissue evidence="1">Leaf</tissue>
    </source>
</reference>
<gene>
    <name evidence="1" type="ORF">GIB67_028576</name>
</gene>
<protein>
    <submittedName>
        <fullName evidence="1">Uncharacterized protein</fullName>
    </submittedName>
</protein>
<feature type="non-terminal residue" evidence="1">
    <location>
        <position position="1"/>
    </location>
</feature>
<evidence type="ECO:0000313" key="2">
    <source>
        <dbReference type="Proteomes" id="UP000541444"/>
    </source>
</evidence>
<dbReference type="EMBL" id="JACGCM010000552">
    <property type="protein sequence ID" value="KAF6171015.1"/>
    <property type="molecule type" value="Genomic_DNA"/>
</dbReference>